<dbReference type="InterPro" id="IPR057756">
    <property type="entry name" value="PI3-kinase_type3/VPS34_cat"/>
</dbReference>
<keyword evidence="20" id="KW-0449">Lipoprotein</keyword>
<dbReference type="SMART" id="SM00710">
    <property type="entry name" value="PbH1"/>
    <property type="match status" value="5"/>
</dbReference>
<keyword evidence="29" id="KW-0732">Signal</keyword>
<dbReference type="PROSITE" id="PS00915">
    <property type="entry name" value="PI3_4_KINASE_1"/>
    <property type="match status" value="1"/>
</dbReference>
<dbReference type="InterPro" id="IPR012334">
    <property type="entry name" value="Pectin_lyas_fold"/>
</dbReference>
<dbReference type="GO" id="GO:0008935">
    <property type="term" value="F:1,4-dihydroxy-2-naphthoyl-CoA synthase activity"/>
    <property type="evidence" value="ECO:0007669"/>
    <property type="project" value="UniProtKB-EC"/>
</dbReference>
<comment type="similarity">
    <text evidence="25">Belongs to the PI3/PI4-kinase family.</text>
</comment>
<dbReference type="FunFam" id="2.160.20.10:FF:000019">
    <property type="entry name" value="polygalacturonase At1g48100"/>
    <property type="match status" value="1"/>
</dbReference>
<keyword evidence="13 27" id="KW-0378">Hydrolase</keyword>
<evidence type="ECO:0000256" key="12">
    <source>
        <dbReference type="ARBA" id="ARBA00022777"/>
    </source>
</evidence>
<dbReference type="InterPro" id="IPR000403">
    <property type="entry name" value="PI3/4_kinase_cat_dom"/>
</dbReference>
<evidence type="ECO:0000256" key="29">
    <source>
        <dbReference type="SAM" id="SignalP"/>
    </source>
</evidence>
<dbReference type="InterPro" id="IPR011050">
    <property type="entry name" value="Pectin_lyase_fold/virulence"/>
</dbReference>
<comment type="catalytic activity">
    <reaction evidence="2">
        <text>a 1,2-diacyl-sn-glycero-3-phospho-(1D-myo-inositol) + ATP = a 1,2-diacyl-sn-glycero-3-phospho-(1D-myo-inositol-3-phosphate) + ADP + H(+)</text>
        <dbReference type="Rhea" id="RHEA:12709"/>
        <dbReference type="ChEBI" id="CHEBI:15378"/>
        <dbReference type="ChEBI" id="CHEBI:30616"/>
        <dbReference type="ChEBI" id="CHEBI:57880"/>
        <dbReference type="ChEBI" id="CHEBI:58088"/>
        <dbReference type="ChEBI" id="CHEBI:456216"/>
        <dbReference type="EC" id="2.7.1.137"/>
    </reaction>
</comment>
<evidence type="ECO:0000256" key="18">
    <source>
        <dbReference type="ARBA" id="ARBA00023134"/>
    </source>
</evidence>
<dbReference type="InterPro" id="IPR001753">
    <property type="entry name" value="Enoyl-CoA_hydra/iso"/>
</dbReference>
<dbReference type="GO" id="GO:0016303">
    <property type="term" value="F:1-phosphatidylinositol-3-kinase activity"/>
    <property type="evidence" value="ECO:0007669"/>
    <property type="project" value="UniProtKB-EC"/>
</dbReference>
<sequence>MTEFSFRSITFMLVIAFLVWSSNFDACMGRRGRHWRQSRASFASLSKKKGKSNHGGSGGGHYHSGSGSKPKPPSHKKAPSPPRNKAQPPPHNKAPSPPQYKAPPPPQKGPSTYNVLDFGAKGNGDTDDTKAFQAAWAAACKVEASSIIVPAGYQFLVGPISFSGPYCQKNILFQLDGTILAPTDSKSWGNGLLQWLEFTKLNGITVQGKGVIDGRGSPWWQDTPYGDPIDDDYKLIVPLNSSVQQRPPMPIRSELSGKMPSIKPTALRFYGSFNVTVTGITIQNSPQCHLKFDNCQGVLVHDMSVSSPGDSPNTDGIHLQNSQRVLIHSTTLGCGDDCISIQTGCSDVYIHNVNCGPGHGISIGGLGKGNTKACVSNITVRDIMMHNTMNGVRVKTWQGGSGSVQGVLFSNIQVSEVQLPIVIDQFYCDKTTCKNQTSAVALSGITYERIRGTYTVKPVHFACSDSLPCVDVTLNEGLEKDVMTTATRRVASIANHLIPAHLSPGSAAISLSNASMNDSYHRTHGEVSTHRVIWENARDVSGDEFTDIIYEKAVGEAIAKVTINRPDRRNAFRPQTVKELIRAFNDARDDGSIGVVILTGKGTKAFCSGGDQALRGKDGYSDYDDFGRLNVLDLQVQIRRLPKPVIAMVAGYAVGGGHVLHMVCDLTIAADNAIFGQTGPKVGSFDAGYGSSIMSRLVGPKKAREMWFMARLYTAAEAEKMGLVNTVVPLETLEQETVKWCREMLRNSPTALRVLKSALNAVDDGHAGLQQLAGDATLLFYGTEEGNEGKTAYMQRRRPDFSNTTVMAEAAAIRAAMQAMSGNEFRFFLSCDINLPVTFRIERLEGALPPPKSHSSDVDPTSATEERRPELYVECALYIDGAPFGLPTRTRLESSGPLFCWNELITLSTKYRDLTGHSQLALTVWDVSCGKDEGLVGGATILLFNSKKQLKTGKQKLRLWKGKVADGSFPTSTPGKVPRHERGELERLEKLVNRYERGQIQCVDWLDRLAFKAMEKIKERESSKNGSLHLYLVVDFCSFEHRVVFQESGTNFLLPSPIASTNEIVTVWDPEVGKINPSEHKQLKLARSLTRGIIDRDLKPSSNERKSIQGILKYPPTRTLSGDERQLLWKFRFSLMSEKRALTKFLRCVEWSDVQEAKQALELMGKWSMIDVCDALELLSPVFESEEVRAYAVSVLERADDEELQCYLLQLVQALRFERSDKSRLSHFLVQRALRNIELASFLRWYVAVELHDPAYAKRFYCTYEILEENMMKLPAGVQGDEDGFKLWQSLVRQTELTAQLCSIMRDVRNVRGNTQKKIEKLRQLLSGLLSELTYFEEPIRSPLAPGVLITGIVPSESSIFKSALHPLRLTFRAANGGSCKIIFKKGDDIRQDQLVVQMVYLMDRLLKLENLDLHLTPYRVLATGQDEGMLEFIPSRSLAQILSEHRSITSYLQKFHPDEHGPFGITATCLETFIKSCAGYSVITYILGIGDRHLDNLLLVDDGRLFHVDFGFILGRDPKPFPPPMKLCKEMVEAMGGAESQYYTRFKSYCCEAYNIIRKSSNLILNLFHLMAGSNIPDIASDPEKGILKLQEKFRLDLDDEACIHFFQDLINESVSALFPQMVETIHRDMAGTDWTHNVTRRLSVVGAFSYFKPITKIIVEFINPQLTILTPTHSRVGSKLPSPSLSLSPSISIFKIPLRKLIEEMGLTFTKLFSRLFAKKEMRILMVGLDAAGKTTILYKLKLGEIVTTIPTIGFNVETVEYKNISFTVWDVGGQDKIRPLWRHYFQNTQGLIFVVDSNDRDRVVEARDELHRMLNEDELRDAVLLVFANKQDLPNAMNAAEITDKLGLHSLRQRHWYIQSTCATSGEGLYEGLDWLSNNIANKVN</sequence>
<dbReference type="GO" id="GO:0046872">
    <property type="term" value="F:metal ion binding"/>
    <property type="evidence" value="ECO:0007669"/>
    <property type="project" value="UniProtKB-KW"/>
</dbReference>
<dbReference type="PROSITE" id="PS51547">
    <property type="entry name" value="C2_PI3K"/>
    <property type="match status" value="1"/>
</dbReference>
<keyword evidence="8" id="KW-0964">Secreted</keyword>
<dbReference type="SUPFAM" id="SSF52096">
    <property type="entry name" value="ClpP/crotonase"/>
    <property type="match status" value="1"/>
</dbReference>
<evidence type="ECO:0000256" key="21">
    <source>
        <dbReference type="ARBA" id="ARBA00023295"/>
    </source>
</evidence>
<evidence type="ECO:0000256" key="26">
    <source>
        <dbReference type="RuleBase" id="RU003707"/>
    </source>
</evidence>
<evidence type="ECO:0008006" key="35">
    <source>
        <dbReference type="Google" id="ProtNLM"/>
    </source>
</evidence>
<dbReference type="InterPro" id="IPR000743">
    <property type="entry name" value="Glyco_hydro_28"/>
</dbReference>
<dbReference type="InterPro" id="IPR045872">
    <property type="entry name" value="Arf1-5-like"/>
</dbReference>
<dbReference type="Proteomes" id="UP000290289">
    <property type="component" value="Chromosome 13"/>
</dbReference>
<dbReference type="NCBIfam" id="TIGR01929">
    <property type="entry name" value="menB"/>
    <property type="match status" value="1"/>
</dbReference>
<feature type="domain" description="C2 PI3K-type" evidence="32">
    <location>
        <begin position="833"/>
        <end position="998"/>
    </location>
</feature>
<dbReference type="FunFam" id="2.60.40.150:FF:000171">
    <property type="entry name" value="Phosphatidylinositol 3-kinase VPS34"/>
    <property type="match status" value="1"/>
</dbReference>
<dbReference type="SMART" id="SM00177">
    <property type="entry name" value="ARF"/>
    <property type="match status" value="1"/>
</dbReference>
<evidence type="ECO:0000256" key="4">
    <source>
        <dbReference type="ARBA" id="ARBA00004555"/>
    </source>
</evidence>
<dbReference type="InterPro" id="IPR011162">
    <property type="entry name" value="MHC_I/II-like_Ag-recog"/>
</dbReference>
<dbReference type="FunFam" id="3.30.1010.10:FF:000002">
    <property type="entry name" value="Phosphatidylinositol 3-kinase catalytic subunit type 3"/>
    <property type="match status" value="1"/>
</dbReference>
<dbReference type="GO" id="GO:0005777">
    <property type="term" value="C:peroxisome"/>
    <property type="evidence" value="ECO:0007669"/>
    <property type="project" value="TreeGrafter"/>
</dbReference>
<dbReference type="FunFam" id="1.10.1070.11:FF:000014">
    <property type="entry name" value="Phosphatidylinositol 3-kinase, root isoform"/>
    <property type="match status" value="1"/>
</dbReference>
<dbReference type="GO" id="GO:0004650">
    <property type="term" value="F:polygalacturonase activity"/>
    <property type="evidence" value="ECO:0007669"/>
    <property type="project" value="InterPro"/>
</dbReference>
<dbReference type="GO" id="GO:0000407">
    <property type="term" value="C:phagophore assembly site"/>
    <property type="evidence" value="ECO:0007669"/>
    <property type="project" value="TreeGrafter"/>
</dbReference>
<evidence type="ECO:0000256" key="28">
    <source>
        <dbReference type="SAM" id="MobiDB-lite"/>
    </source>
</evidence>
<evidence type="ECO:0000256" key="16">
    <source>
        <dbReference type="ARBA" id="ARBA00022927"/>
    </source>
</evidence>
<feature type="binding site" evidence="23">
    <location>
        <begin position="1832"/>
        <end position="1835"/>
    </location>
    <ligand>
        <name>GTP</name>
        <dbReference type="ChEBI" id="CHEBI:37565"/>
    </ligand>
</feature>
<evidence type="ECO:0000313" key="33">
    <source>
        <dbReference type="EMBL" id="RXH79713.1"/>
    </source>
</evidence>
<dbReference type="CDD" id="cd08397">
    <property type="entry name" value="C2_PI3K_class_III"/>
    <property type="match status" value="1"/>
</dbReference>
<dbReference type="Gene3D" id="3.40.50.300">
    <property type="entry name" value="P-loop containing nucleotide triphosphate hydrolases"/>
    <property type="match status" value="1"/>
</dbReference>
<dbReference type="Gene3D" id="3.90.226.10">
    <property type="entry name" value="2-enoyl-CoA Hydratase, Chain A, domain 1"/>
    <property type="match status" value="1"/>
</dbReference>
<dbReference type="GO" id="GO:0005794">
    <property type="term" value="C:Golgi apparatus"/>
    <property type="evidence" value="ECO:0007669"/>
    <property type="project" value="UniProtKB-SubCell"/>
</dbReference>
<name>A0A498IES2_MALDO</name>
<feature type="binding site" evidence="24">
    <location>
        <position position="1737"/>
    </location>
    <ligand>
        <name>Mg(2+)</name>
        <dbReference type="ChEBI" id="CHEBI:18420"/>
    </ligand>
</feature>
<dbReference type="PANTHER" id="PTHR10048:SF7">
    <property type="entry name" value="PHOSPHATIDYLINOSITOL 3-KINASE CATALYTIC SUBUNIT TYPE 3"/>
    <property type="match status" value="1"/>
</dbReference>
<dbReference type="InterPro" id="IPR036940">
    <property type="entry name" value="PI3/4_kinase_cat_sf"/>
</dbReference>
<accession>A0A498IES2</accession>
<comment type="similarity">
    <text evidence="5 27">Belongs to the glycosyl hydrolase 28 family.</text>
</comment>
<dbReference type="CDD" id="cd00896">
    <property type="entry name" value="PI3Kc_III"/>
    <property type="match status" value="1"/>
</dbReference>
<dbReference type="InterPro" id="IPR002420">
    <property type="entry name" value="PI3K-type_C2_dom"/>
</dbReference>
<evidence type="ECO:0000256" key="20">
    <source>
        <dbReference type="ARBA" id="ARBA00023288"/>
    </source>
</evidence>
<evidence type="ECO:0000256" key="5">
    <source>
        <dbReference type="ARBA" id="ARBA00008834"/>
    </source>
</evidence>
<evidence type="ECO:0000256" key="14">
    <source>
        <dbReference type="ARBA" id="ARBA00022840"/>
    </source>
</evidence>
<keyword evidence="12" id="KW-0418">Kinase</keyword>
<evidence type="ECO:0000256" key="3">
    <source>
        <dbReference type="ARBA" id="ARBA00004191"/>
    </source>
</evidence>
<evidence type="ECO:0000259" key="30">
    <source>
        <dbReference type="PROSITE" id="PS50290"/>
    </source>
</evidence>
<dbReference type="CDD" id="cd04150">
    <property type="entry name" value="Arf1_5_like"/>
    <property type="match status" value="1"/>
</dbReference>
<feature type="domain" description="PIK helical" evidence="31">
    <location>
        <begin position="1095"/>
        <end position="1270"/>
    </location>
</feature>
<dbReference type="SUPFAM" id="SSF52540">
    <property type="entry name" value="P-loop containing nucleoside triphosphate hydrolases"/>
    <property type="match status" value="1"/>
</dbReference>
<dbReference type="InterPro" id="IPR018936">
    <property type="entry name" value="PI3/4_kinase_CS"/>
</dbReference>
<dbReference type="Pfam" id="PF00295">
    <property type="entry name" value="Glyco_hydro_28"/>
    <property type="match status" value="2"/>
</dbReference>
<dbReference type="InterPro" id="IPR015433">
    <property type="entry name" value="PI3/4_kinase"/>
</dbReference>
<keyword evidence="7" id="KW-0813">Transport</keyword>
<dbReference type="SMART" id="SM00145">
    <property type="entry name" value="PI3Ka"/>
    <property type="match status" value="1"/>
</dbReference>
<dbReference type="GO" id="GO:0034271">
    <property type="term" value="C:phosphatidylinositol 3-kinase complex, class III, type I"/>
    <property type="evidence" value="ECO:0007669"/>
    <property type="project" value="TreeGrafter"/>
</dbReference>
<dbReference type="PANTHER" id="PTHR10048">
    <property type="entry name" value="PHOSPHATIDYLINOSITOL KINASE"/>
    <property type="match status" value="1"/>
</dbReference>
<evidence type="ECO:0000256" key="19">
    <source>
        <dbReference type="ARBA" id="ARBA00023239"/>
    </source>
</evidence>
<evidence type="ECO:0000256" key="13">
    <source>
        <dbReference type="ARBA" id="ARBA00022801"/>
    </source>
</evidence>
<comment type="subcellular location">
    <subcellularLocation>
        <location evidence="4">Golgi apparatus</location>
    </subcellularLocation>
    <subcellularLocation>
        <location evidence="3">Secreted</location>
        <location evidence="3">Cell wall</location>
    </subcellularLocation>
</comment>
<evidence type="ECO:0000256" key="10">
    <source>
        <dbReference type="ARBA" id="ARBA00022707"/>
    </source>
</evidence>
<dbReference type="PROSITE" id="PS00166">
    <property type="entry name" value="ENOYL_COA_HYDRATASE"/>
    <property type="match status" value="1"/>
</dbReference>
<evidence type="ECO:0000256" key="22">
    <source>
        <dbReference type="ARBA" id="ARBA00056916"/>
    </source>
</evidence>
<dbReference type="CDD" id="cd06558">
    <property type="entry name" value="crotonase-like"/>
    <property type="match status" value="1"/>
</dbReference>
<proteinExistence type="inferred from homology"/>
<dbReference type="GO" id="GO:0005525">
    <property type="term" value="F:GTP binding"/>
    <property type="evidence" value="ECO:0007669"/>
    <property type="project" value="UniProtKB-KW"/>
</dbReference>
<dbReference type="GO" id="GO:0003924">
    <property type="term" value="F:GTPase activity"/>
    <property type="evidence" value="ECO:0007669"/>
    <property type="project" value="InterPro"/>
</dbReference>
<evidence type="ECO:0000313" key="34">
    <source>
        <dbReference type="Proteomes" id="UP000290289"/>
    </source>
</evidence>
<feature type="binding site" evidence="23">
    <location>
        <position position="1776"/>
    </location>
    <ligand>
        <name>GTP</name>
        <dbReference type="ChEBI" id="CHEBI:37565"/>
    </ligand>
</feature>
<dbReference type="SMART" id="SM00175">
    <property type="entry name" value="RAB"/>
    <property type="match status" value="1"/>
</dbReference>
<dbReference type="Pfam" id="PF00025">
    <property type="entry name" value="Arf"/>
    <property type="match status" value="1"/>
</dbReference>
<dbReference type="GO" id="GO:0016004">
    <property type="term" value="F:phospholipase activator activity"/>
    <property type="evidence" value="ECO:0007669"/>
    <property type="project" value="UniProtKB-ARBA"/>
</dbReference>
<dbReference type="HAMAP" id="MF_01934">
    <property type="entry name" value="MenB"/>
    <property type="match status" value="1"/>
</dbReference>
<dbReference type="GO" id="GO:0000045">
    <property type="term" value="P:autophagosome assembly"/>
    <property type="evidence" value="ECO:0007669"/>
    <property type="project" value="TreeGrafter"/>
</dbReference>
<dbReference type="Pfam" id="PF00613">
    <property type="entry name" value="PI3Ka"/>
    <property type="match status" value="1"/>
</dbReference>
<comment type="similarity">
    <text evidence="26">Belongs to the enoyl-CoA hydratase/isomerase family.</text>
</comment>
<feature type="region of interest" description="Disordered" evidence="28">
    <location>
        <begin position="39"/>
        <end position="120"/>
    </location>
</feature>
<keyword evidence="14" id="KW-0067">ATP-binding</keyword>
<evidence type="ECO:0000256" key="8">
    <source>
        <dbReference type="ARBA" id="ARBA00022512"/>
    </source>
</evidence>
<dbReference type="Gene3D" id="2.160.20.10">
    <property type="entry name" value="Single-stranded right-handed beta-helix, Pectin lyase-like"/>
    <property type="match status" value="1"/>
</dbReference>
<keyword evidence="9" id="KW-0808">Transferase</keyword>
<dbReference type="InterPro" id="IPR035892">
    <property type="entry name" value="C2_domain_sf"/>
</dbReference>
<keyword evidence="15" id="KW-0931">ER-Golgi transport</keyword>
<feature type="compositionally biased region" description="Pro residues" evidence="28">
    <location>
        <begin position="79"/>
        <end position="108"/>
    </location>
</feature>
<dbReference type="SMART" id="SM00142">
    <property type="entry name" value="PI3K_C2"/>
    <property type="match status" value="1"/>
</dbReference>
<dbReference type="NCBIfam" id="NF005637">
    <property type="entry name" value="PRK07396.1"/>
    <property type="match status" value="1"/>
</dbReference>
<evidence type="ECO:0000256" key="11">
    <source>
        <dbReference type="ARBA" id="ARBA00022741"/>
    </source>
</evidence>
<comment type="caution">
    <text evidence="33">The sequence shown here is derived from an EMBL/GenBank/DDBJ whole genome shotgun (WGS) entry which is preliminary data.</text>
</comment>
<dbReference type="SUPFAM" id="SSF51126">
    <property type="entry name" value="Pectin lyase-like"/>
    <property type="match status" value="1"/>
</dbReference>
<dbReference type="InterPro" id="IPR001263">
    <property type="entry name" value="PI3K_accessory_dom"/>
</dbReference>
<dbReference type="Gene3D" id="3.30.1010.10">
    <property type="entry name" value="Phosphatidylinositol 3-kinase Catalytic Subunit, Chain A, domain 4"/>
    <property type="match status" value="1"/>
</dbReference>
<dbReference type="SMART" id="SM00178">
    <property type="entry name" value="SAR"/>
    <property type="match status" value="1"/>
</dbReference>
<evidence type="ECO:0000256" key="6">
    <source>
        <dbReference type="ARBA" id="ARBA00010290"/>
    </source>
</evidence>
<evidence type="ECO:0000256" key="7">
    <source>
        <dbReference type="ARBA" id="ARBA00022448"/>
    </source>
</evidence>
<keyword evidence="17" id="KW-0333">Golgi apparatus</keyword>
<dbReference type="InterPro" id="IPR006626">
    <property type="entry name" value="PbH1"/>
</dbReference>
<dbReference type="SUPFAM" id="SSF48371">
    <property type="entry name" value="ARM repeat"/>
    <property type="match status" value="1"/>
</dbReference>
<evidence type="ECO:0000256" key="24">
    <source>
        <dbReference type="PIRSR" id="PIRSR606689-2"/>
    </source>
</evidence>
<evidence type="ECO:0000256" key="9">
    <source>
        <dbReference type="ARBA" id="ARBA00022679"/>
    </source>
</evidence>
<keyword evidence="24" id="KW-0479">Metal-binding</keyword>
<evidence type="ECO:0000256" key="2">
    <source>
        <dbReference type="ARBA" id="ARBA00001498"/>
    </source>
</evidence>
<feature type="compositionally biased region" description="Gly residues" evidence="28">
    <location>
        <begin position="53"/>
        <end position="62"/>
    </location>
</feature>
<evidence type="ECO:0000256" key="15">
    <source>
        <dbReference type="ARBA" id="ARBA00022892"/>
    </source>
</evidence>
<gene>
    <name evidence="33" type="ORF">DVH24_040860</name>
</gene>
<dbReference type="PROSITE" id="PS51545">
    <property type="entry name" value="PIK_HELICAL"/>
    <property type="match status" value="1"/>
</dbReference>
<evidence type="ECO:0000256" key="23">
    <source>
        <dbReference type="PIRSR" id="PIRSR606689-1"/>
    </source>
</evidence>
<dbReference type="PRINTS" id="PR00328">
    <property type="entry name" value="SAR1GTPBP"/>
</dbReference>
<keyword evidence="10" id="KW-0519">Myristate</keyword>
<feature type="chain" id="PRO_5019813190" description="Phosphatidylinositol 3-kinase" evidence="29">
    <location>
        <begin position="22"/>
        <end position="1888"/>
    </location>
</feature>
<dbReference type="InterPro" id="IPR027417">
    <property type="entry name" value="P-loop_NTPase"/>
</dbReference>
<dbReference type="InterPro" id="IPR005225">
    <property type="entry name" value="Small_GTP-bd"/>
</dbReference>
<dbReference type="GO" id="GO:0048015">
    <property type="term" value="P:phosphatidylinositol-mediated signaling"/>
    <property type="evidence" value="ECO:0007669"/>
    <property type="project" value="TreeGrafter"/>
</dbReference>
<dbReference type="EMBL" id="RDQH01000339">
    <property type="protein sequence ID" value="RXH79713.1"/>
    <property type="molecule type" value="Genomic_DNA"/>
</dbReference>
<dbReference type="Pfam" id="PF00792">
    <property type="entry name" value="PI3K_C2"/>
    <property type="match status" value="1"/>
</dbReference>
<dbReference type="Gene3D" id="1.10.1070.11">
    <property type="entry name" value="Phosphatidylinositol 3-/4-kinase, catalytic domain"/>
    <property type="match status" value="1"/>
</dbReference>
<dbReference type="SMART" id="SM00146">
    <property type="entry name" value="PI3Kc"/>
    <property type="match status" value="1"/>
</dbReference>
<keyword evidence="19" id="KW-0456">Lyase</keyword>
<dbReference type="CDD" id="cd00870">
    <property type="entry name" value="PI3Ka_III"/>
    <property type="match status" value="1"/>
</dbReference>
<dbReference type="InterPro" id="IPR018376">
    <property type="entry name" value="Enoyl-CoA_hyd/isom_CS"/>
</dbReference>
<dbReference type="PROSITE" id="PS00916">
    <property type="entry name" value="PI3_4_KINASE_2"/>
    <property type="match status" value="1"/>
</dbReference>
<evidence type="ECO:0000259" key="32">
    <source>
        <dbReference type="PROSITE" id="PS51547"/>
    </source>
</evidence>
<dbReference type="InterPro" id="IPR010198">
    <property type="entry name" value="DHNA-CoA_synthase_MenB"/>
</dbReference>
<keyword evidence="18 23" id="KW-0342">GTP-binding</keyword>
<feature type="signal peptide" evidence="29">
    <location>
        <begin position="1"/>
        <end position="21"/>
    </location>
</feature>
<dbReference type="FunFam" id="3.40.50.300:FF:003500">
    <property type="entry name" value="ADP-ribosylation factor 1"/>
    <property type="match status" value="1"/>
</dbReference>
<comment type="similarity">
    <text evidence="6">Belongs to the small GTPase superfamily. Arf family.</text>
</comment>
<evidence type="ECO:0000256" key="27">
    <source>
        <dbReference type="RuleBase" id="RU361169"/>
    </source>
</evidence>
<dbReference type="SUPFAM" id="SSF49562">
    <property type="entry name" value="C2 domain (Calcium/lipid-binding domain, CaLB)"/>
    <property type="match status" value="1"/>
</dbReference>
<evidence type="ECO:0000259" key="31">
    <source>
        <dbReference type="PROSITE" id="PS51545"/>
    </source>
</evidence>
<dbReference type="GO" id="GO:0005768">
    <property type="term" value="C:endosome"/>
    <property type="evidence" value="ECO:0007669"/>
    <property type="project" value="TreeGrafter"/>
</dbReference>
<dbReference type="GO" id="GO:0009234">
    <property type="term" value="P:menaquinone biosynthetic process"/>
    <property type="evidence" value="ECO:0007669"/>
    <property type="project" value="InterPro"/>
</dbReference>
<dbReference type="SUPFAM" id="SSF56112">
    <property type="entry name" value="Protein kinase-like (PK-like)"/>
    <property type="match status" value="1"/>
</dbReference>
<feature type="binding site" evidence="23">
    <location>
        <begin position="1730"/>
        <end position="1737"/>
    </location>
    <ligand>
        <name>GTP</name>
        <dbReference type="ChEBI" id="CHEBI:37565"/>
    </ligand>
</feature>
<dbReference type="InterPro" id="IPR014748">
    <property type="entry name" value="Enoyl-CoA_hydra_C"/>
</dbReference>
<evidence type="ECO:0000256" key="17">
    <source>
        <dbReference type="ARBA" id="ARBA00023034"/>
    </source>
</evidence>
<keyword evidence="21 27" id="KW-0326">Glycosidase</keyword>
<dbReference type="InterPro" id="IPR011009">
    <property type="entry name" value="Kinase-like_dom_sf"/>
</dbReference>
<dbReference type="PROSITE" id="PS50290">
    <property type="entry name" value="PI3_4_KINASE_3"/>
    <property type="match status" value="1"/>
</dbReference>
<dbReference type="PROSITE" id="PS51417">
    <property type="entry name" value="ARF"/>
    <property type="match status" value="1"/>
</dbReference>
<feature type="region of interest" description="Disordered" evidence="28">
    <location>
        <begin position="848"/>
        <end position="867"/>
    </location>
</feature>
<comment type="catalytic activity">
    <reaction evidence="1">
        <text>2-succinylbenzoyl-CoA + H(+) = 1,4-dihydroxy-2-naphthoyl-CoA + H2O</text>
        <dbReference type="Rhea" id="RHEA:26562"/>
        <dbReference type="ChEBI" id="CHEBI:15377"/>
        <dbReference type="ChEBI" id="CHEBI:15378"/>
        <dbReference type="ChEBI" id="CHEBI:57364"/>
        <dbReference type="ChEBI" id="CHEBI:58897"/>
        <dbReference type="EC" id="4.1.3.36"/>
    </reaction>
</comment>
<dbReference type="FunFam" id="3.90.226.10:FF:000003">
    <property type="entry name" value="1,4-dihydroxy-2-naphthoyl-CoA synthase"/>
    <property type="match status" value="1"/>
</dbReference>
<evidence type="ECO:0000256" key="25">
    <source>
        <dbReference type="PROSITE-ProRule" id="PRU00880"/>
    </source>
</evidence>
<dbReference type="InterPro" id="IPR042236">
    <property type="entry name" value="PI3K_accessory_sf"/>
</dbReference>
<dbReference type="Gene3D" id="1.25.40.70">
    <property type="entry name" value="Phosphatidylinositol 3-kinase, accessory domain (PIK)"/>
    <property type="match status" value="1"/>
</dbReference>
<dbReference type="GO" id="GO:0006897">
    <property type="term" value="P:endocytosis"/>
    <property type="evidence" value="ECO:0007669"/>
    <property type="project" value="TreeGrafter"/>
</dbReference>
<evidence type="ECO:0000256" key="1">
    <source>
        <dbReference type="ARBA" id="ARBA00000177"/>
    </source>
</evidence>
<dbReference type="GO" id="GO:0015031">
    <property type="term" value="P:protein transport"/>
    <property type="evidence" value="ECO:0007669"/>
    <property type="project" value="UniProtKB-KW"/>
</dbReference>
<comment type="function">
    <text evidence="22">Associated with membrane proliferation.</text>
</comment>
<keyword evidence="24" id="KW-0460">Magnesium</keyword>
<dbReference type="InterPro" id="IPR016024">
    <property type="entry name" value="ARM-type_fold"/>
</dbReference>
<dbReference type="SUPFAM" id="SSF54452">
    <property type="entry name" value="MHC antigen-recognition domain"/>
    <property type="match status" value="1"/>
</dbReference>
<feature type="binding site" evidence="24">
    <location>
        <position position="1754"/>
    </location>
    <ligand>
        <name>Mg(2+)</name>
        <dbReference type="ChEBI" id="CHEBI:18420"/>
    </ligand>
</feature>
<dbReference type="GO" id="GO:0005975">
    <property type="term" value="P:carbohydrate metabolic process"/>
    <property type="evidence" value="ECO:0007669"/>
    <property type="project" value="InterPro"/>
</dbReference>
<protein>
    <recommendedName>
        <fullName evidence="35">Phosphatidylinositol 3-kinase</fullName>
    </recommendedName>
</protein>
<keyword evidence="16" id="KW-0653">Protein transport</keyword>
<dbReference type="Gene3D" id="2.60.40.150">
    <property type="entry name" value="C2 domain"/>
    <property type="match status" value="1"/>
</dbReference>
<dbReference type="GO" id="GO:0034272">
    <property type="term" value="C:phosphatidylinositol 3-kinase complex, class III, type II"/>
    <property type="evidence" value="ECO:0007669"/>
    <property type="project" value="TreeGrafter"/>
</dbReference>
<keyword evidence="8" id="KW-0134">Cell wall</keyword>
<dbReference type="NCBIfam" id="TIGR00231">
    <property type="entry name" value="small_GTP"/>
    <property type="match status" value="1"/>
</dbReference>
<dbReference type="GO" id="GO:0005524">
    <property type="term" value="F:ATP binding"/>
    <property type="evidence" value="ECO:0007669"/>
    <property type="project" value="UniProtKB-KW"/>
</dbReference>
<dbReference type="Gene3D" id="1.10.12.10">
    <property type="entry name" value="Lyase 2-enoyl-coa Hydratase, Chain A, domain 2"/>
    <property type="match status" value="1"/>
</dbReference>
<dbReference type="FunFam" id="1.10.12.10:FF:000003">
    <property type="entry name" value="1,4-dihydroxy-2-naphthoyl-CoA synthase"/>
    <property type="match status" value="1"/>
</dbReference>
<keyword evidence="11 23" id="KW-0547">Nucleotide-binding</keyword>
<dbReference type="Pfam" id="PF00378">
    <property type="entry name" value="ECH_1"/>
    <property type="match status" value="1"/>
</dbReference>
<feature type="domain" description="PI3K/PI4K catalytic" evidence="30">
    <location>
        <begin position="1354"/>
        <end position="1620"/>
    </location>
</feature>
<organism evidence="33 34">
    <name type="scientific">Malus domestica</name>
    <name type="common">Apple</name>
    <name type="synonym">Pyrus malus</name>
    <dbReference type="NCBI Taxonomy" id="3750"/>
    <lineage>
        <taxon>Eukaryota</taxon>
        <taxon>Viridiplantae</taxon>
        <taxon>Streptophyta</taxon>
        <taxon>Embryophyta</taxon>
        <taxon>Tracheophyta</taxon>
        <taxon>Spermatophyta</taxon>
        <taxon>Magnoliopsida</taxon>
        <taxon>eudicotyledons</taxon>
        <taxon>Gunneridae</taxon>
        <taxon>Pentapetalae</taxon>
        <taxon>rosids</taxon>
        <taxon>fabids</taxon>
        <taxon>Rosales</taxon>
        <taxon>Rosaceae</taxon>
        <taxon>Amygdaloideae</taxon>
        <taxon>Maleae</taxon>
        <taxon>Malus</taxon>
    </lineage>
</organism>
<dbReference type="InterPro" id="IPR006689">
    <property type="entry name" value="Small_GTPase_ARF/SAR"/>
</dbReference>
<dbReference type="STRING" id="3750.A0A498IES2"/>
<dbReference type="FunFam" id="1.25.40.70:FF:000012">
    <property type="entry name" value="phosphatidylinositol 3-kinase, root isoform"/>
    <property type="match status" value="1"/>
</dbReference>
<keyword evidence="34" id="KW-1185">Reference proteome</keyword>
<reference evidence="33 34" key="1">
    <citation type="submission" date="2018-10" db="EMBL/GenBank/DDBJ databases">
        <title>A high-quality apple genome assembly.</title>
        <authorList>
            <person name="Hu J."/>
        </authorList>
    </citation>
    <scope>NUCLEOTIDE SEQUENCE [LARGE SCALE GENOMIC DNA]</scope>
    <source>
        <strain evidence="34">cv. HFTH1</strain>
        <tissue evidence="33">Young leaf</tissue>
    </source>
</reference>
<dbReference type="Pfam" id="PF00454">
    <property type="entry name" value="PI3_PI4_kinase"/>
    <property type="match status" value="1"/>
</dbReference>
<dbReference type="InterPro" id="IPR029045">
    <property type="entry name" value="ClpP/crotonase-like_dom_sf"/>
</dbReference>